<protein>
    <submittedName>
        <fullName evidence="1">Uncharacterized protein</fullName>
    </submittedName>
</protein>
<name>A0AAD5JD11_ACENE</name>
<sequence>MMVETLPPPKKLKRRSRPPPYLFREEAMTPHTSLLPVIRTKFISGKGRAATIIVDVCSSFSATLKTKHQGAAVKMSLLVQPRQLSD</sequence>
<proteinExistence type="predicted"/>
<keyword evidence="2" id="KW-1185">Reference proteome</keyword>
<dbReference type="Proteomes" id="UP001064489">
    <property type="component" value="Chromosome 1"/>
</dbReference>
<evidence type="ECO:0000313" key="1">
    <source>
        <dbReference type="EMBL" id="KAI9195278.1"/>
    </source>
</evidence>
<evidence type="ECO:0000313" key="2">
    <source>
        <dbReference type="Proteomes" id="UP001064489"/>
    </source>
</evidence>
<organism evidence="1 2">
    <name type="scientific">Acer negundo</name>
    <name type="common">Box elder</name>
    <dbReference type="NCBI Taxonomy" id="4023"/>
    <lineage>
        <taxon>Eukaryota</taxon>
        <taxon>Viridiplantae</taxon>
        <taxon>Streptophyta</taxon>
        <taxon>Embryophyta</taxon>
        <taxon>Tracheophyta</taxon>
        <taxon>Spermatophyta</taxon>
        <taxon>Magnoliopsida</taxon>
        <taxon>eudicotyledons</taxon>
        <taxon>Gunneridae</taxon>
        <taxon>Pentapetalae</taxon>
        <taxon>rosids</taxon>
        <taxon>malvids</taxon>
        <taxon>Sapindales</taxon>
        <taxon>Sapindaceae</taxon>
        <taxon>Hippocastanoideae</taxon>
        <taxon>Acereae</taxon>
        <taxon>Acer</taxon>
    </lineage>
</organism>
<dbReference type="EMBL" id="JAJSOW010000003">
    <property type="protein sequence ID" value="KAI9195278.1"/>
    <property type="molecule type" value="Genomic_DNA"/>
</dbReference>
<accession>A0AAD5JD11</accession>
<dbReference type="AlphaFoldDB" id="A0AAD5JD11"/>
<reference evidence="1" key="1">
    <citation type="journal article" date="2022" name="Plant J.">
        <title>Strategies of tolerance reflected in two North American maple genomes.</title>
        <authorList>
            <person name="McEvoy S.L."/>
            <person name="Sezen U.U."/>
            <person name="Trouern-Trend A."/>
            <person name="McMahon S.M."/>
            <person name="Schaberg P.G."/>
            <person name="Yang J."/>
            <person name="Wegrzyn J.L."/>
            <person name="Swenson N.G."/>
        </authorList>
    </citation>
    <scope>NUCLEOTIDE SEQUENCE</scope>
    <source>
        <strain evidence="1">91603</strain>
    </source>
</reference>
<comment type="caution">
    <text evidence="1">The sequence shown here is derived from an EMBL/GenBank/DDBJ whole genome shotgun (WGS) entry which is preliminary data.</text>
</comment>
<reference evidence="1" key="2">
    <citation type="submission" date="2023-02" db="EMBL/GenBank/DDBJ databases">
        <authorList>
            <person name="Swenson N.G."/>
            <person name="Wegrzyn J.L."/>
            <person name="Mcevoy S.L."/>
        </authorList>
    </citation>
    <scope>NUCLEOTIDE SEQUENCE</scope>
    <source>
        <strain evidence="1">91603</strain>
        <tissue evidence="1">Leaf</tissue>
    </source>
</reference>
<gene>
    <name evidence="1" type="ORF">LWI28_013490</name>
</gene>